<evidence type="ECO:0000313" key="4">
    <source>
        <dbReference type="Proteomes" id="UP000694050"/>
    </source>
</evidence>
<dbReference type="InterPro" id="IPR049900">
    <property type="entry name" value="PKS_mFAS_DH"/>
</dbReference>
<comment type="caution">
    <text evidence="3">The sequence shown here is derived from an EMBL/GenBank/DDBJ whole genome shotgun (WGS) entry which is preliminary data.</text>
</comment>
<evidence type="ECO:0000313" key="3">
    <source>
        <dbReference type="EMBL" id="KAG7409221.1"/>
    </source>
</evidence>
<sequence length="191" mass="20758">MYLELAALAVVSLTTRQDLDVTVKSLTIKAPLGLDTEPSISLAVIKRSDAEWDFELSSTRKGGKPTLHAVGSVALRSRNVHDHDYNDNRWAKITQLLDQESEADALRGAMVYELFSTMTSYSAGYRGLGYLAGKGGEAAGVIMMPKCTLDPAARTPNDAIADPFVIDTFLQVPGAFVHSLRDIGENNLEEE</sequence>
<gene>
    <name evidence="3" type="primary">andM-0</name>
    <name evidence="3" type="ORF">Forpe1208_v011790</name>
</gene>
<feature type="domain" description="PKS/mFAS DH" evidence="2">
    <location>
        <begin position="1"/>
        <end position="191"/>
    </location>
</feature>
<dbReference type="PROSITE" id="PS52019">
    <property type="entry name" value="PKS_MFAS_DH"/>
    <property type="match status" value="1"/>
</dbReference>
<dbReference type="AlphaFoldDB" id="A0A8J5U4D1"/>
<organism evidence="3 4">
    <name type="scientific">Fusarium oxysporum f. sp. rapae</name>
    <dbReference type="NCBI Taxonomy" id="485398"/>
    <lineage>
        <taxon>Eukaryota</taxon>
        <taxon>Fungi</taxon>
        <taxon>Dikarya</taxon>
        <taxon>Ascomycota</taxon>
        <taxon>Pezizomycotina</taxon>
        <taxon>Sordariomycetes</taxon>
        <taxon>Hypocreomycetidae</taxon>
        <taxon>Hypocreales</taxon>
        <taxon>Nectriaceae</taxon>
        <taxon>Fusarium</taxon>
        <taxon>Fusarium oxysporum species complex</taxon>
    </lineage>
</organism>
<feature type="region of interest" description="C-terminal hotdog fold" evidence="1">
    <location>
        <begin position="101"/>
        <end position="191"/>
    </location>
</feature>
<evidence type="ECO:0000256" key="1">
    <source>
        <dbReference type="PROSITE-ProRule" id="PRU01363"/>
    </source>
</evidence>
<dbReference type="Proteomes" id="UP000694050">
    <property type="component" value="Unassembled WGS sequence"/>
</dbReference>
<evidence type="ECO:0000259" key="2">
    <source>
        <dbReference type="PROSITE" id="PS52019"/>
    </source>
</evidence>
<reference evidence="3" key="1">
    <citation type="submission" date="2021-04" db="EMBL/GenBank/DDBJ databases">
        <title>First draft genome resource for Brassicaceae pathogens Fusarium oxysporum f. sp. raphani and Fusarium oxysporum f. sp. rapae.</title>
        <authorList>
            <person name="Asai S."/>
        </authorList>
    </citation>
    <scope>NUCLEOTIDE SEQUENCE</scope>
    <source>
        <strain evidence="3">Tf1208</strain>
    </source>
</reference>
<protein>
    <submittedName>
        <fullName evidence="3">Non-reducing polyketide synthase andM</fullName>
    </submittedName>
</protein>
<proteinExistence type="predicted"/>
<dbReference type="EMBL" id="JAELUQ010000008">
    <property type="protein sequence ID" value="KAG7409221.1"/>
    <property type="molecule type" value="Genomic_DNA"/>
</dbReference>
<feature type="region of interest" description="N-terminal hotdog fold" evidence="1">
    <location>
        <begin position="1"/>
        <end position="80"/>
    </location>
</feature>
<accession>A0A8J5U4D1</accession>
<name>A0A8J5U4D1_FUSOX</name>
<comment type="caution">
    <text evidence="1">Lacks conserved residue(s) required for the propagation of feature annotation.</text>
</comment>